<evidence type="ECO:0000313" key="2">
    <source>
        <dbReference type="EMBL" id="KHS56145.1"/>
    </source>
</evidence>
<organism evidence="2 3">
    <name type="scientific">Terrisporobacter othiniensis</name>
    <dbReference type="NCBI Taxonomy" id="1577792"/>
    <lineage>
        <taxon>Bacteria</taxon>
        <taxon>Bacillati</taxon>
        <taxon>Bacillota</taxon>
        <taxon>Clostridia</taxon>
        <taxon>Peptostreptococcales</taxon>
        <taxon>Peptostreptococcaceae</taxon>
        <taxon>Terrisporobacter</taxon>
    </lineage>
</organism>
<dbReference type="InterPro" id="IPR001387">
    <property type="entry name" value="Cro/C1-type_HTH"/>
</dbReference>
<gene>
    <name evidence="2" type="ORF">QX51_15360</name>
</gene>
<protein>
    <recommendedName>
        <fullName evidence="1">HTH cro/C1-type domain-containing protein</fullName>
    </recommendedName>
</protein>
<dbReference type="STRING" id="1577792.QX51_15360"/>
<dbReference type="Gene3D" id="1.10.260.40">
    <property type="entry name" value="lambda repressor-like DNA-binding domains"/>
    <property type="match status" value="1"/>
</dbReference>
<accession>A0A0B3WNP1</accession>
<dbReference type="GO" id="GO:0003677">
    <property type="term" value="F:DNA binding"/>
    <property type="evidence" value="ECO:0007669"/>
    <property type="project" value="InterPro"/>
</dbReference>
<dbReference type="RefSeq" id="WP_039680774.1">
    <property type="nucleotide sequence ID" value="NZ_JWHR01000121.1"/>
</dbReference>
<evidence type="ECO:0000259" key="1">
    <source>
        <dbReference type="PROSITE" id="PS50943"/>
    </source>
</evidence>
<dbReference type="PROSITE" id="PS50943">
    <property type="entry name" value="HTH_CROC1"/>
    <property type="match status" value="1"/>
</dbReference>
<evidence type="ECO:0000313" key="3">
    <source>
        <dbReference type="Proteomes" id="UP000031189"/>
    </source>
</evidence>
<dbReference type="Proteomes" id="UP000031189">
    <property type="component" value="Unassembled WGS sequence"/>
</dbReference>
<dbReference type="CDD" id="cd00093">
    <property type="entry name" value="HTH_XRE"/>
    <property type="match status" value="1"/>
</dbReference>
<dbReference type="InterPro" id="IPR010982">
    <property type="entry name" value="Lambda_DNA-bd_dom_sf"/>
</dbReference>
<dbReference type="AlphaFoldDB" id="A0A0B3WNP1"/>
<dbReference type="OrthoDB" id="2187867at2"/>
<proteinExistence type="predicted"/>
<feature type="domain" description="HTH cro/C1-type" evidence="1">
    <location>
        <begin position="10"/>
        <end position="65"/>
    </location>
</feature>
<dbReference type="SMART" id="SM00530">
    <property type="entry name" value="HTH_XRE"/>
    <property type="match status" value="1"/>
</dbReference>
<dbReference type="EMBL" id="JWHR01000121">
    <property type="protein sequence ID" value="KHS56145.1"/>
    <property type="molecule type" value="Genomic_DNA"/>
</dbReference>
<comment type="caution">
    <text evidence="2">The sequence shown here is derived from an EMBL/GenBank/DDBJ whole genome shotgun (WGS) entry which is preliminary data.</text>
</comment>
<dbReference type="SUPFAM" id="SSF47413">
    <property type="entry name" value="lambda repressor-like DNA-binding domains"/>
    <property type="match status" value="1"/>
</dbReference>
<sequence length="69" mass="8040">MEKMINKNKLIQLSEERKVSRYRVSKATGILETYINNIFNGKQVNPTVSIVYKLAKYFGTSIEELLKEE</sequence>
<dbReference type="Pfam" id="PF01381">
    <property type="entry name" value="HTH_3"/>
    <property type="match status" value="1"/>
</dbReference>
<reference evidence="2 3" key="1">
    <citation type="submission" date="2014-12" db="EMBL/GenBank/DDBJ databases">
        <title>Draft genome sequence of Terrisporobacter sp. 08-306576, isolated from the blood culture of a bacteremia patient.</title>
        <authorList>
            <person name="Lund L.C."/>
            <person name="Sydenham T.V."/>
            <person name="Hogh S.V."/>
            <person name="Skov M.N."/>
            <person name="Kemp M."/>
            <person name="Justesen U.S."/>
        </authorList>
    </citation>
    <scope>NUCLEOTIDE SEQUENCE [LARGE SCALE GENOMIC DNA]</scope>
    <source>
        <strain evidence="2 3">08-306576</strain>
    </source>
</reference>
<name>A0A0B3WNP1_9FIRM</name>
<keyword evidence="3" id="KW-1185">Reference proteome</keyword>